<organism evidence="1">
    <name type="scientific">marine metagenome</name>
    <dbReference type="NCBI Taxonomy" id="408172"/>
    <lineage>
        <taxon>unclassified sequences</taxon>
        <taxon>metagenomes</taxon>
        <taxon>ecological metagenomes</taxon>
    </lineage>
</organism>
<feature type="non-terminal residue" evidence="1">
    <location>
        <position position="1"/>
    </location>
</feature>
<reference evidence="1" key="1">
    <citation type="submission" date="2018-05" db="EMBL/GenBank/DDBJ databases">
        <authorList>
            <person name="Lanie J.A."/>
            <person name="Ng W.-L."/>
            <person name="Kazmierczak K.M."/>
            <person name="Andrzejewski T.M."/>
            <person name="Davidsen T.M."/>
            <person name="Wayne K.J."/>
            <person name="Tettelin H."/>
            <person name="Glass J.I."/>
            <person name="Rusch D."/>
            <person name="Podicherti R."/>
            <person name="Tsui H.-C.T."/>
            <person name="Winkler M.E."/>
        </authorList>
    </citation>
    <scope>NUCLEOTIDE SEQUENCE</scope>
</reference>
<evidence type="ECO:0000313" key="1">
    <source>
        <dbReference type="EMBL" id="SVC19679.1"/>
    </source>
</evidence>
<name>A0A382K674_9ZZZZ</name>
<dbReference type="AlphaFoldDB" id="A0A382K674"/>
<gene>
    <name evidence="1" type="ORF">METZ01_LOCUS272533</name>
</gene>
<protein>
    <submittedName>
        <fullName evidence="1">Uncharacterized protein</fullName>
    </submittedName>
</protein>
<proteinExistence type="predicted"/>
<dbReference type="EMBL" id="UINC01078523">
    <property type="protein sequence ID" value="SVC19679.1"/>
    <property type="molecule type" value="Genomic_DNA"/>
</dbReference>
<accession>A0A382K674</accession>
<sequence length="142" mass="16319">VKVALFETGFRHDFLDFKRDTERKLGHIRRQEITQCIKHFAGGPLTGLKIPPDSDSQDQMDKRVVSMPVSNQITLPWHPPGPNTTFGEYPGLQRRPVHCRGQFFQVDSPGKIGRVFNKNMRHGRRPSLIQPGTPRWLHRALC</sequence>